<evidence type="ECO:0000313" key="2">
    <source>
        <dbReference type="Proteomes" id="UP001501742"/>
    </source>
</evidence>
<sequence>MALMLAEVFFVRRSGRLFAEPTGGTERYVPCADPQCWWAETSPDLEVTDADQRHLVQIDAMNAYPDHGSIGNVMQVHGRVGTSNADQRELPSDLDAVSDCLDRVPESWLPYEVRLSERPGQRWDAFVGTLLPVPPQELRAVLGEGWDELIRIEPWLRPC</sequence>
<dbReference type="Proteomes" id="UP001501742">
    <property type="component" value="Unassembled WGS sequence"/>
</dbReference>
<keyword evidence="2" id="KW-1185">Reference proteome</keyword>
<proteinExistence type="predicted"/>
<name>A0ABP4K904_9MICO</name>
<evidence type="ECO:0000313" key="1">
    <source>
        <dbReference type="EMBL" id="GAA1494949.1"/>
    </source>
</evidence>
<reference evidence="2" key="1">
    <citation type="journal article" date="2019" name="Int. J. Syst. Evol. Microbiol.">
        <title>The Global Catalogue of Microorganisms (GCM) 10K type strain sequencing project: providing services to taxonomists for standard genome sequencing and annotation.</title>
        <authorList>
            <consortium name="The Broad Institute Genomics Platform"/>
            <consortium name="The Broad Institute Genome Sequencing Center for Infectious Disease"/>
            <person name="Wu L."/>
            <person name="Ma J."/>
        </authorList>
    </citation>
    <scope>NUCLEOTIDE SEQUENCE [LARGE SCALE GENOMIC DNA]</scope>
    <source>
        <strain evidence="2">JCM 12140</strain>
    </source>
</reference>
<accession>A0ABP4K904</accession>
<gene>
    <name evidence="1" type="ORF">GCM10009627_32950</name>
</gene>
<comment type="caution">
    <text evidence="1">The sequence shown here is derived from an EMBL/GenBank/DDBJ whole genome shotgun (WGS) entry which is preliminary data.</text>
</comment>
<protein>
    <submittedName>
        <fullName evidence="1">Uncharacterized protein</fullName>
    </submittedName>
</protein>
<organism evidence="1 2">
    <name type="scientific">Curtobacterium herbarum</name>
    <dbReference type="NCBI Taxonomy" id="150122"/>
    <lineage>
        <taxon>Bacteria</taxon>
        <taxon>Bacillati</taxon>
        <taxon>Actinomycetota</taxon>
        <taxon>Actinomycetes</taxon>
        <taxon>Micrococcales</taxon>
        <taxon>Microbacteriaceae</taxon>
        <taxon>Curtobacterium</taxon>
    </lineage>
</organism>
<dbReference type="EMBL" id="BAAAJX010000020">
    <property type="protein sequence ID" value="GAA1494949.1"/>
    <property type="molecule type" value="Genomic_DNA"/>
</dbReference>
<dbReference type="RefSeq" id="WP_204608243.1">
    <property type="nucleotide sequence ID" value="NZ_BAAAJX010000020.1"/>
</dbReference>